<evidence type="ECO:0000313" key="2">
    <source>
        <dbReference type="EMBL" id="CAE0365840.1"/>
    </source>
</evidence>
<dbReference type="EMBL" id="HBIJ01009368">
    <property type="protein sequence ID" value="CAE0365845.1"/>
    <property type="molecule type" value="Transcribed_RNA"/>
</dbReference>
<dbReference type="EMBL" id="HBIJ01009365">
    <property type="protein sequence ID" value="CAE0365842.1"/>
    <property type="molecule type" value="Transcribed_RNA"/>
</dbReference>
<proteinExistence type="predicted"/>
<evidence type="ECO:0000313" key="3">
    <source>
        <dbReference type="EMBL" id="CAE0365842.1"/>
    </source>
</evidence>
<accession>A0A6S8CAI9</accession>
<dbReference type="AlphaFoldDB" id="A0A6S8CAI9"/>
<name>A0A6S8CAI9_9STRA</name>
<organism evidence="3">
    <name type="scientific">Aureoumbra lagunensis</name>
    <dbReference type="NCBI Taxonomy" id="44058"/>
    <lineage>
        <taxon>Eukaryota</taxon>
        <taxon>Sar</taxon>
        <taxon>Stramenopiles</taxon>
        <taxon>Ochrophyta</taxon>
        <taxon>Pelagophyceae</taxon>
        <taxon>Pelagomonadales</taxon>
        <taxon>Aureoumbra</taxon>
    </lineage>
</organism>
<feature type="compositionally biased region" description="Acidic residues" evidence="1">
    <location>
        <begin position="234"/>
        <end position="252"/>
    </location>
</feature>
<dbReference type="EMBL" id="HBIJ01009366">
    <property type="protein sequence ID" value="CAE0365843.1"/>
    <property type="molecule type" value="Transcribed_RNA"/>
</dbReference>
<evidence type="ECO:0000256" key="1">
    <source>
        <dbReference type="SAM" id="MobiDB-lite"/>
    </source>
</evidence>
<feature type="compositionally biased region" description="Polar residues" evidence="1">
    <location>
        <begin position="255"/>
        <end position="269"/>
    </location>
</feature>
<evidence type="ECO:0000313" key="4">
    <source>
        <dbReference type="EMBL" id="CAE0365843.1"/>
    </source>
</evidence>
<feature type="region of interest" description="Disordered" evidence="1">
    <location>
        <begin position="229"/>
        <end position="290"/>
    </location>
</feature>
<protein>
    <recommendedName>
        <fullName evidence="6">PDZ domain-containing protein</fullName>
    </recommendedName>
</protein>
<gene>
    <name evidence="2" type="ORF">ALAG00032_LOCUS6584</name>
    <name evidence="3" type="ORF">ALAG00032_LOCUS6586</name>
    <name evidence="4" type="ORF">ALAG00032_LOCUS6587</name>
    <name evidence="5" type="ORF">ALAG00032_LOCUS6589</name>
</gene>
<dbReference type="EMBL" id="HBIJ01009363">
    <property type="protein sequence ID" value="CAE0365840.1"/>
    <property type="molecule type" value="Transcribed_RNA"/>
</dbReference>
<sequence>MEESESEEEIEPRLLKDLVQQGMMESPVFWIREFKDPDSEISAQQLWNAASSQARIQVAKWIRSWKEEENVEHLKEVMGCLDGILYEVFESEAAEGMRRWTAAVLLDVFSEKEDLAVSFEMLQKPKFDKNDISLSQFDRLTAFEDLWSGEGSRAEELADLILPEVILADGEILDDVHIVLTRWIVAVAMAELYHLRAKTESFSKDEFKEGEQQRNQSAREMLIAKANAIRDATVNDESDDSDNEWQEEDNDEVIPSSSNNTNEEATLTVSKKDEEEATLTVSKNDEEETFFEGTKNTKLLPPQRMGPRKKTVVGEHYETNDVEMRRHERGYDVLDTEMQQVSQDDKKKARLLLIEHVDAMAKAGLVFELEIHERKLGLSVSLARFGKKGRRFVIVDSSDRSEVKAGDELVSVNQAYIVNPSDESIPQLIRFVDDAPRPVILKFIKGEGAEDEERNLTTTSNCNKHQQDNKVLLAIYDSAGLPKLQCSSDGRVTKFHSYQRNTKHKGRLAGFFTSEGNDFFCADQKGILLGSLKISPSDPSQAELFDDQDRVVAYCDLGSLKLTDTRRTTKFQIDLAGAVRGHDGLHCATVTDFHPNSHFKLVALISTFLVRDLFDPPGKRPASVARIVRKTSAKMTGIHGFFG</sequence>
<reference evidence="3" key="1">
    <citation type="submission" date="2021-01" db="EMBL/GenBank/DDBJ databases">
        <authorList>
            <person name="Corre E."/>
            <person name="Pelletier E."/>
            <person name="Niang G."/>
            <person name="Scheremetjew M."/>
            <person name="Finn R."/>
            <person name="Kale V."/>
            <person name="Holt S."/>
            <person name="Cochrane G."/>
            <person name="Meng A."/>
            <person name="Brown T."/>
            <person name="Cohen L."/>
        </authorList>
    </citation>
    <scope>NUCLEOTIDE SEQUENCE</scope>
    <source>
        <strain evidence="3">CCMP1510</strain>
    </source>
</reference>
<evidence type="ECO:0000313" key="5">
    <source>
        <dbReference type="EMBL" id="CAE0365845.1"/>
    </source>
</evidence>
<evidence type="ECO:0008006" key="6">
    <source>
        <dbReference type="Google" id="ProtNLM"/>
    </source>
</evidence>